<dbReference type="Proteomes" id="UP000661918">
    <property type="component" value="Unassembled WGS sequence"/>
</dbReference>
<evidence type="ECO:0000313" key="2">
    <source>
        <dbReference type="Proteomes" id="UP000661918"/>
    </source>
</evidence>
<evidence type="ECO:0000313" key="1">
    <source>
        <dbReference type="EMBL" id="GGM18748.1"/>
    </source>
</evidence>
<name>A0ABQ2GYN9_9DEIO</name>
<accession>A0ABQ2GYN9</accession>
<proteinExistence type="predicted"/>
<gene>
    <name evidence="1" type="ORF">GCM10010841_28570</name>
</gene>
<keyword evidence="2" id="KW-1185">Reference proteome</keyword>
<protein>
    <submittedName>
        <fullName evidence="1">Uncharacterized protein</fullName>
    </submittedName>
</protein>
<comment type="caution">
    <text evidence="1">The sequence shown here is derived from an EMBL/GenBank/DDBJ whole genome shotgun (WGS) entry which is preliminary data.</text>
</comment>
<sequence>MPPRQKVGAAFVFWWLEVDPRYAARVNDLAVYLARRAADLHLYPQEVGQAHPETLRVFVQTVLEELVALGLLSGREEPGCWATPRSSGH</sequence>
<reference evidence="2" key="1">
    <citation type="journal article" date="2019" name="Int. J. Syst. Evol. Microbiol.">
        <title>The Global Catalogue of Microorganisms (GCM) 10K type strain sequencing project: providing services to taxonomists for standard genome sequencing and annotation.</title>
        <authorList>
            <consortium name="The Broad Institute Genomics Platform"/>
            <consortium name="The Broad Institute Genome Sequencing Center for Infectious Disease"/>
            <person name="Wu L."/>
            <person name="Ma J."/>
        </authorList>
    </citation>
    <scope>NUCLEOTIDE SEQUENCE [LARGE SCALE GENOMIC DNA]</scope>
    <source>
        <strain evidence="2">JCM 15443</strain>
    </source>
</reference>
<organism evidence="1 2">
    <name type="scientific">Deinococcus aerophilus</name>
    <dbReference type="NCBI Taxonomy" id="522488"/>
    <lineage>
        <taxon>Bacteria</taxon>
        <taxon>Thermotogati</taxon>
        <taxon>Deinococcota</taxon>
        <taxon>Deinococci</taxon>
        <taxon>Deinococcales</taxon>
        <taxon>Deinococcaceae</taxon>
        <taxon>Deinococcus</taxon>
    </lineage>
</organism>
<dbReference type="EMBL" id="BMOM01000033">
    <property type="protein sequence ID" value="GGM18748.1"/>
    <property type="molecule type" value="Genomic_DNA"/>
</dbReference>